<keyword evidence="2" id="KW-0547">Nucleotide-binding</keyword>
<evidence type="ECO:0000256" key="9">
    <source>
        <dbReference type="ARBA" id="ARBA00051693"/>
    </source>
</evidence>
<accession>A0A6A5BNJ4</accession>
<keyword evidence="4" id="KW-0067">ATP-binding</keyword>
<evidence type="ECO:0000256" key="3">
    <source>
        <dbReference type="ARBA" id="ARBA00022777"/>
    </source>
</evidence>
<dbReference type="AlphaFoldDB" id="A0A6A5BNJ4"/>
<keyword evidence="1" id="KW-0808">Transferase</keyword>
<dbReference type="PROSITE" id="PS50011">
    <property type="entry name" value="PROTEIN_KINASE_DOM"/>
    <property type="match status" value="1"/>
</dbReference>
<comment type="catalytic activity">
    <reaction evidence="9">
        <text>L-tyrosyl-[protein] + ATP = O-phospho-L-tyrosyl-[protein] + ADP + H(+)</text>
        <dbReference type="Rhea" id="RHEA:10596"/>
        <dbReference type="Rhea" id="RHEA-COMP:10136"/>
        <dbReference type="Rhea" id="RHEA-COMP:20101"/>
        <dbReference type="ChEBI" id="CHEBI:15378"/>
        <dbReference type="ChEBI" id="CHEBI:30616"/>
        <dbReference type="ChEBI" id="CHEBI:46858"/>
        <dbReference type="ChEBI" id="CHEBI:61978"/>
        <dbReference type="ChEBI" id="CHEBI:456216"/>
        <dbReference type="EC" id="2.7.12.2"/>
    </reaction>
</comment>
<dbReference type="GeneID" id="68112273"/>
<dbReference type="PANTHER" id="PTHR48013">
    <property type="entry name" value="DUAL SPECIFICITY MITOGEN-ACTIVATED PROTEIN KINASE KINASE 5-RELATED"/>
    <property type="match status" value="1"/>
</dbReference>
<dbReference type="EC" id="2.7.12.2" evidence="6"/>
<feature type="domain" description="Protein kinase" evidence="11">
    <location>
        <begin position="143"/>
        <end position="441"/>
    </location>
</feature>
<dbReference type="EMBL" id="VFQX01000043">
    <property type="protein sequence ID" value="KAF0975728.1"/>
    <property type="molecule type" value="Genomic_DNA"/>
</dbReference>
<feature type="compositionally biased region" description="Low complexity" evidence="10">
    <location>
        <begin position="481"/>
        <end position="499"/>
    </location>
</feature>
<dbReference type="PANTHER" id="PTHR48013:SF9">
    <property type="entry name" value="DUAL SPECIFICITY MITOGEN-ACTIVATED PROTEIN KINASE KINASE 5"/>
    <property type="match status" value="1"/>
</dbReference>
<dbReference type="Gene3D" id="1.10.510.10">
    <property type="entry name" value="Transferase(Phosphotransferase) domain 1"/>
    <property type="match status" value="1"/>
</dbReference>
<dbReference type="VEuPathDB" id="AmoebaDB:NF0055950"/>
<sequence length="499" mass="57127">MRSKAKLMLGNPSDHVDFNRIENASGMSPQKPPPPQVVPPTEIKQAEPSESVVSKKKSFNEESVRISGERFEYENELSIGPRGIDREKTPLSTQFMDSSIFDFPNVNCAVSAGQQETTTTTTSPVMGDDNLNSMTGLIRYEELSGFVKLGSGSSASVFKVYHTPSSEITFGEAPPLTSSSSQGELDSEDSLKEDTNKKRNRQVYAMKKIYVEKQLAKSIIHEVKALYTNRNPHIIKLLDSFYREGAILMILEYMDCGSLEDVIKLTKKIPEKILSRITYQILKGLKYIHEECYIIHRDIKPANILINSKGICKIADFGMSGFWIKSKLEEIQKTAKFDTFCGTYIYMSPERIRGQSHSFDSDIWSLGLTIAQLGMGIFPFTLKPEFTIWSMFEYLEETGDEPFPIDEKEFSPEFKSFIYQCMTFDRKKRPSASQLMNHPWITKYKKDEEKMRKSIEKWIYRRYIAVKRHNMKQKQKEKESSSSSASQEQQQQSPSSSKR</sequence>
<dbReference type="Gene3D" id="3.30.200.20">
    <property type="entry name" value="Phosphorylase Kinase, domain 1"/>
    <property type="match status" value="1"/>
</dbReference>
<dbReference type="GO" id="GO:0005524">
    <property type="term" value="F:ATP binding"/>
    <property type="evidence" value="ECO:0007669"/>
    <property type="project" value="UniProtKB-KW"/>
</dbReference>
<feature type="region of interest" description="Disordered" evidence="10">
    <location>
        <begin position="470"/>
        <end position="499"/>
    </location>
</feature>
<dbReference type="PROSITE" id="PS00108">
    <property type="entry name" value="PROTEIN_KINASE_ST"/>
    <property type="match status" value="1"/>
</dbReference>
<dbReference type="OrthoDB" id="10252354at2759"/>
<dbReference type="InterPro" id="IPR000719">
    <property type="entry name" value="Prot_kinase_dom"/>
</dbReference>
<evidence type="ECO:0000256" key="7">
    <source>
        <dbReference type="ARBA" id="ARBA00049014"/>
    </source>
</evidence>
<feature type="region of interest" description="Disordered" evidence="10">
    <location>
        <begin position="1"/>
        <end position="59"/>
    </location>
</feature>
<evidence type="ECO:0000256" key="6">
    <source>
        <dbReference type="ARBA" id="ARBA00038999"/>
    </source>
</evidence>
<comment type="similarity">
    <text evidence="5">Belongs to the protein kinase superfamily. STE Ser/Thr protein kinase family. MAP kinase kinase subfamily.</text>
</comment>
<evidence type="ECO:0000313" key="13">
    <source>
        <dbReference type="Proteomes" id="UP000444721"/>
    </source>
</evidence>
<evidence type="ECO:0000256" key="2">
    <source>
        <dbReference type="ARBA" id="ARBA00022741"/>
    </source>
</evidence>
<evidence type="ECO:0000259" key="11">
    <source>
        <dbReference type="PROSITE" id="PS50011"/>
    </source>
</evidence>
<keyword evidence="13" id="KW-1185">Reference proteome</keyword>
<dbReference type="Pfam" id="PF00069">
    <property type="entry name" value="Pkinase"/>
    <property type="match status" value="1"/>
</dbReference>
<evidence type="ECO:0000256" key="8">
    <source>
        <dbReference type="ARBA" id="ARBA00049299"/>
    </source>
</evidence>
<evidence type="ECO:0000256" key="1">
    <source>
        <dbReference type="ARBA" id="ARBA00022679"/>
    </source>
</evidence>
<evidence type="ECO:0000256" key="10">
    <source>
        <dbReference type="SAM" id="MobiDB-lite"/>
    </source>
</evidence>
<proteinExistence type="inferred from homology"/>
<name>A0A6A5BNJ4_NAEFO</name>
<dbReference type="OMA" id="YIHEECY"/>
<reference evidence="12 13" key="1">
    <citation type="journal article" date="2019" name="Sci. Rep.">
        <title>Nanopore sequencing improves the draft genome of the human pathogenic amoeba Naegleria fowleri.</title>
        <authorList>
            <person name="Liechti N."/>
            <person name="Schurch N."/>
            <person name="Bruggmann R."/>
            <person name="Wittwer M."/>
        </authorList>
    </citation>
    <scope>NUCLEOTIDE SEQUENCE [LARGE SCALE GENOMIC DNA]</scope>
    <source>
        <strain evidence="12 13">ATCC 30894</strain>
    </source>
</reference>
<dbReference type="GO" id="GO:0004708">
    <property type="term" value="F:MAP kinase kinase activity"/>
    <property type="evidence" value="ECO:0007669"/>
    <property type="project" value="UniProtKB-EC"/>
</dbReference>
<comment type="catalytic activity">
    <reaction evidence="7">
        <text>L-seryl-[protein] + ATP = O-phospho-L-seryl-[protein] + ADP + H(+)</text>
        <dbReference type="Rhea" id="RHEA:17989"/>
        <dbReference type="Rhea" id="RHEA-COMP:9863"/>
        <dbReference type="Rhea" id="RHEA-COMP:11604"/>
        <dbReference type="ChEBI" id="CHEBI:15378"/>
        <dbReference type="ChEBI" id="CHEBI:29999"/>
        <dbReference type="ChEBI" id="CHEBI:30616"/>
        <dbReference type="ChEBI" id="CHEBI:83421"/>
        <dbReference type="ChEBI" id="CHEBI:456216"/>
        <dbReference type="EC" id="2.7.12.2"/>
    </reaction>
</comment>
<dbReference type="InterPro" id="IPR011009">
    <property type="entry name" value="Kinase-like_dom_sf"/>
</dbReference>
<dbReference type="SUPFAM" id="SSF56112">
    <property type="entry name" value="Protein kinase-like (PK-like)"/>
    <property type="match status" value="1"/>
</dbReference>
<evidence type="ECO:0000256" key="5">
    <source>
        <dbReference type="ARBA" id="ARBA00038035"/>
    </source>
</evidence>
<comment type="caution">
    <text evidence="12">The sequence shown here is derived from an EMBL/GenBank/DDBJ whole genome shotgun (WGS) entry which is preliminary data.</text>
</comment>
<gene>
    <name evidence="12" type="ORF">FDP41_005055</name>
</gene>
<feature type="region of interest" description="Disordered" evidence="10">
    <location>
        <begin position="171"/>
        <end position="197"/>
    </location>
</feature>
<protein>
    <recommendedName>
        <fullName evidence="6">mitogen-activated protein kinase kinase</fullName>
        <ecNumber evidence="6">2.7.12.2</ecNumber>
    </recommendedName>
</protein>
<dbReference type="VEuPathDB" id="AmoebaDB:NfTy_051290"/>
<comment type="catalytic activity">
    <reaction evidence="8">
        <text>L-threonyl-[protein] + ATP = O-phospho-L-threonyl-[protein] + ADP + H(+)</text>
        <dbReference type="Rhea" id="RHEA:46608"/>
        <dbReference type="Rhea" id="RHEA-COMP:11060"/>
        <dbReference type="Rhea" id="RHEA-COMP:11605"/>
        <dbReference type="ChEBI" id="CHEBI:15378"/>
        <dbReference type="ChEBI" id="CHEBI:30013"/>
        <dbReference type="ChEBI" id="CHEBI:30616"/>
        <dbReference type="ChEBI" id="CHEBI:61977"/>
        <dbReference type="ChEBI" id="CHEBI:456216"/>
        <dbReference type="EC" id="2.7.12.2"/>
    </reaction>
</comment>
<dbReference type="VEuPathDB" id="AmoebaDB:FDP41_005055"/>
<dbReference type="SMART" id="SM00220">
    <property type="entry name" value="S_TKc"/>
    <property type="match status" value="1"/>
</dbReference>
<dbReference type="InterPro" id="IPR008271">
    <property type="entry name" value="Ser/Thr_kinase_AS"/>
</dbReference>
<evidence type="ECO:0000256" key="4">
    <source>
        <dbReference type="ARBA" id="ARBA00022840"/>
    </source>
</evidence>
<dbReference type="RefSeq" id="XP_044560441.1">
    <property type="nucleotide sequence ID" value="XM_044708538.1"/>
</dbReference>
<organism evidence="12 13">
    <name type="scientific">Naegleria fowleri</name>
    <name type="common">Brain eating amoeba</name>
    <dbReference type="NCBI Taxonomy" id="5763"/>
    <lineage>
        <taxon>Eukaryota</taxon>
        <taxon>Discoba</taxon>
        <taxon>Heterolobosea</taxon>
        <taxon>Tetramitia</taxon>
        <taxon>Eutetramitia</taxon>
        <taxon>Vahlkampfiidae</taxon>
        <taxon>Naegleria</taxon>
    </lineage>
</organism>
<keyword evidence="3" id="KW-0418">Kinase</keyword>
<evidence type="ECO:0000313" key="12">
    <source>
        <dbReference type="EMBL" id="KAF0975728.1"/>
    </source>
</evidence>
<dbReference type="Proteomes" id="UP000444721">
    <property type="component" value="Unassembled WGS sequence"/>
</dbReference>